<dbReference type="InParanoid" id="D3AZ36"/>
<gene>
    <name evidence="2" type="ORF">PPL_01376</name>
</gene>
<evidence type="ECO:0000313" key="3">
    <source>
        <dbReference type="Proteomes" id="UP000001396"/>
    </source>
</evidence>
<reference evidence="2 3" key="1">
    <citation type="journal article" date="2011" name="Genome Res.">
        <title>Phylogeny-wide analysis of social amoeba genomes highlights ancient origins for complex intercellular communication.</title>
        <authorList>
            <person name="Heidel A.J."/>
            <person name="Lawal H.M."/>
            <person name="Felder M."/>
            <person name="Schilde C."/>
            <person name="Helps N.R."/>
            <person name="Tunggal B."/>
            <person name="Rivero F."/>
            <person name="John U."/>
            <person name="Schleicher M."/>
            <person name="Eichinger L."/>
            <person name="Platzer M."/>
            <person name="Noegel A.A."/>
            <person name="Schaap P."/>
            <person name="Gloeckner G."/>
        </authorList>
    </citation>
    <scope>NUCLEOTIDE SEQUENCE [LARGE SCALE GENOMIC DNA]</scope>
    <source>
        <strain evidence="3">ATCC 26659 / Pp 5 / PN500</strain>
    </source>
</reference>
<accession>D3AZ36</accession>
<comment type="caution">
    <text evidence="2">The sequence shown here is derived from an EMBL/GenBank/DDBJ whole genome shotgun (WGS) entry which is preliminary data.</text>
</comment>
<evidence type="ECO:0000313" key="2">
    <source>
        <dbReference type="EMBL" id="EFA85593.1"/>
    </source>
</evidence>
<dbReference type="GeneID" id="31356905"/>
<dbReference type="RefSeq" id="XP_020437700.1">
    <property type="nucleotide sequence ID" value="XM_020572385.1"/>
</dbReference>
<name>D3AZ36_HETP5</name>
<sequence>MHSNSQCSALRLQVEIYGTFRFLTCINDINLEIQSLYEYLEEELFSNYAVHFKILIIKDGNHIALPVNSKVKDCLKNMDQVYLFVRFKTQQERKQTIQKLFQQQKQSTNINNNNNNNNNNSNNNSMYAKILQRRISNSEMPTINSALAPNNTSPLLVNSRQPFSSTTI</sequence>
<feature type="region of interest" description="Disordered" evidence="1">
    <location>
        <begin position="142"/>
        <end position="168"/>
    </location>
</feature>
<dbReference type="EMBL" id="ADBJ01000006">
    <property type="protein sequence ID" value="EFA85593.1"/>
    <property type="molecule type" value="Genomic_DNA"/>
</dbReference>
<organism evidence="2 3">
    <name type="scientific">Heterostelium pallidum (strain ATCC 26659 / Pp 5 / PN500)</name>
    <name type="common">Cellular slime mold</name>
    <name type="synonym">Polysphondylium pallidum</name>
    <dbReference type="NCBI Taxonomy" id="670386"/>
    <lineage>
        <taxon>Eukaryota</taxon>
        <taxon>Amoebozoa</taxon>
        <taxon>Evosea</taxon>
        <taxon>Eumycetozoa</taxon>
        <taxon>Dictyostelia</taxon>
        <taxon>Acytosteliales</taxon>
        <taxon>Acytosteliaceae</taxon>
        <taxon>Heterostelium</taxon>
    </lineage>
</organism>
<evidence type="ECO:0000256" key="1">
    <source>
        <dbReference type="SAM" id="MobiDB-lite"/>
    </source>
</evidence>
<feature type="region of interest" description="Disordered" evidence="1">
    <location>
        <begin position="102"/>
        <end position="124"/>
    </location>
</feature>
<dbReference type="Proteomes" id="UP000001396">
    <property type="component" value="Unassembled WGS sequence"/>
</dbReference>
<dbReference type="AlphaFoldDB" id="D3AZ36"/>
<keyword evidence="3" id="KW-1185">Reference proteome</keyword>
<protein>
    <submittedName>
        <fullName evidence="2">Uncharacterized protein</fullName>
    </submittedName>
</protein>
<proteinExistence type="predicted"/>